<dbReference type="EMBL" id="CP058559">
    <property type="protein sequence ID" value="QNO15195.1"/>
    <property type="molecule type" value="Genomic_DNA"/>
</dbReference>
<dbReference type="InterPro" id="IPR036452">
    <property type="entry name" value="Ribo_hydro-like"/>
</dbReference>
<protein>
    <submittedName>
        <fullName evidence="4">Nucleoside hydrolase</fullName>
    </submittedName>
</protein>
<feature type="domain" description="Inosine/uridine-preferring nucleoside hydrolase" evidence="3">
    <location>
        <begin position="3"/>
        <end position="297"/>
    </location>
</feature>
<dbReference type="Pfam" id="PF01156">
    <property type="entry name" value="IU_nuc_hydro"/>
    <property type="match status" value="1"/>
</dbReference>
<sequence length="306" mass="32867">MKIILDVDPGIDDAMAIALALKTKGVQLLGLTTVGGNLPLNKTTDNAAKILKLLGANCKVYPGMAGPLIRELHTAEQIHGPTGLGYLDLPAAQEYIGNKHGVDFIIDEINNNPHEVTLIAVGPLTNVANAIKKDKSVIDKVKEIIIMGGAVYTGGNVTPAAEFNIYVDPESAQIVFNSGANITLVGLDVTLQALLTEEHIEILKEKGGKIGQAIGSMTDFYLERYKDHNKLKGCALHDPLAVGVALDKSLVKTQKVFVAVETKGEFTRGETLGDVHGRFGKEPNINVCIEVDEKRFINSFMETLTS</sequence>
<evidence type="ECO:0000256" key="2">
    <source>
        <dbReference type="ARBA" id="ARBA00023295"/>
    </source>
</evidence>
<evidence type="ECO:0000313" key="5">
    <source>
        <dbReference type="Proteomes" id="UP000516160"/>
    </source>
</evidence>
<dbReference type="GO" id="GO:0008477">
    <property type="term" value="F:purine nucleosidase activity"/>
    <property type="evidence" value="ECO:0007669"/>
    <property type="project" value="TreeGrafter"/>
</dbReference>
<dbReference type="GO" id="GO:0006152">
    <property type="term" value="P:purine nucleoside catabolic process"/>
    <property type="evidence" value="ECO:0007669"/>
    <property type="project" value="TreeGrafter"/>
</dbReference>
<keyword evidence="5" id="KW-1185">Reference proteome</keyword>
<dbReference type="AlphaFoldDB" id="A0A7G9W933"/>
<dbReference type="PANTHER" id="PTHR12304:SF4">
    <property type="entry name" value="URIDINE NUCLEOSIDASE"/>
    <property type="match status" value="1"/>
</dbReference>
<keyword evidence="2" id="KW-0326">Glycosidase</keyword>
<accession>A0A7G9W933</accession>
<dbReference type="RefSeq" id="WP_213165560.1">
    <property type="nucleotide sequence ID" value="NZ_CP058559.1"/>
</dbReference>
<name>A0A7G9W933_ALKCA</name>
<organism evidence="4 5">
    <name type="scientific">Alkalicella caledoniensis</name>
    <dbReference type="NCBI Taxonomy" id="2731377"/>
    <lineage>
        <taxon>Bacteria</taxon>
        <taxon>Bacillati</taxon>
        <taxon>Bacillota</taxon>
        <taxon>Clostridia</taxon>
        <taxon>Eubacteriales</taxon>
        <taxon>Proteinivoracaceae</taxon>
        <taxon>Alkalicella</taxon>
    </lineage>
</organism>
<dbReference type="PANTHER" id="PTHR12304">
    <property type="entry name" value="INOSINE-URIDINE PREFERRING NUCLEOSIDE HYDROLASE"/>
    <property type="match status" value="1"/>
</dbReference>
<gene>
    <name evidence="4" type="ORF">HYG86_10685</name>
</gene>
<dbReference type="KEGG" id="acae:HYG86_10685"/>
<dbReference type="SUPFAM" id="SSF53590">
    <property type="entry name" value="Nucleoside hydrolase"/>
    <property type="match status" value="1"/>
</dbReference>
<dbReference type="InterPro" id="IPR001910">
    <property type="entry name" value="Inosine/uridine_hydrolase_dom"/>
</dbReference>
<proteinExistence type="predicted"/>
<dbReference type="CDD" id="cd02651">
    <property type="entry name" value="nuc_hydro_IU_UC_XIUA"/>
    <property type="match status" value="1"/>
</dbReference>
<evidence type="ECO:0000259" key="3">
    <source>
        <dbReference type="Pfam" id="PF01156"/>
    </source>
</evidence>
<evidence type="ECO:0000256" key="1">
    <source>
        <dbReference type="ARBA" id="ARBA00022801"/>
    </source>
</evidence>
<dbReference type="GO" id="GO:0005829">
    <property type="term" value="C:cytosol"/>
    <property type="evidence" value="ECO:0007669"/>
    <property type="project" value="TreeGrafter"/>
</dbReference>
<keyword evidence="1 4" id="KW-0378">Hydrolase</keyword>
<dbReference type="Proteomes" id="UP000516160">
    <property type="component" value="Chromosome"/>
</dbReference>
<dbReference type="Gene3D" id="3.90.245.10">
    <property type="entry name" value="Ribonucleoside hydrolase-like"/>
    <property type="match status" value="1"/>
</dbReference>
<reference evidence="4 5" key="1">
    <citation type="submission" date="2020-07" db="EMBL/GenBank/DDBJ databases">
        <title>Alkalicella. sp. LB2 genome.</title>
        <authorList>
            <person name="Postec A."/>
            <person name="Quemeneur M."/>
        </authorList>
    </citation>
    <scope>NUCLEOTIDE SEQUENCE [LARGE SCALE GENOMIC DNA]</scope>
    <source>
        <strain evidence="4 5">LB2</strain>
    </source>
</reference>
<evidence type="ECO:0000313" key="4">
    <source>
        <dbReference type="EMBL" id="QNO15195.1"/>
    </source>
</evidence>
<dbReference type="InterPro" id="IPR023186">
    <property type="entry name" value="IUNH"/>
</dbReference>